<reference evidence="3" key="1">
    <citation type="submission" date="2022-03" db="EMBL/GenBank/DDBJ databases">
        <authorList>
            <person name="Martin H S."/>
        </authorList>
    </citation>
    <scope>NUCLEOTIDE SEQUENCE</scope>
</reference>
<feature type="region of interest" description="Disordered" evidence="1">
    <location>
        <begin position="58"/>
        <end position="77"/>
    </location>
</feature>
<organism evidence="3 4">
    <name type="scientific">Iphiclides podalirius</name>
    <name type="common">scarce swallowtail</name>
    <dbReference type="NCBI Taxonomy" id="110791"/>
    <lineage>
        <taxon>Eukaryota</taxon>
        <taxon>Metazoa</taxon>
        <taxon>Ecdysozoa</taxon>
        <taxon>Arthropoda</taxon>
        <taxon>Hexapoda</taxon>
        <taxon>Insecta</taxon>
        <taxon>Pterygota</taxon>
        <taxon>Neoptera</taxon>
        <taxon>Endopterygota</taxon>
        <taxon>Lepidoptera</taxon>
        <taxon>Glossata</taxon>
        <taxon>Ditrysia</taxon>
        <taxon>Papilionoidea</taxon>
        <taxon>Papilionidae</taxon>
        <taxon>Papilioninae</taxon>
        <taxon>Iphiclides</taxon>
    </lineage>
</organism>
<evidence type="ECO:0000256" key="1">
    <source>
        <dbReference type="SAM" id="MobiDB-lite"/>
    </source>
</evidence>
<name>A0ABN8HW05_9NEOP</name>
<evidence type="ECO:0000313" key="3">
    <source>
        <dbReference type="EMBL" id="CAH2042247.1"/>
    </source>
</evidence>
<evidence type="ECO:0000313" key="4">
    <source>
        <dbReference type="Proteomes" id="UP000837857"/>
    </source>
</evidence>
<feature type="chain" id="PRO_5046964567" evidence="2">
    <location>
        <begin position="34"/>
        <end position="77"/>
    </location>
</feature>
<gene>
    <name evidence="3" type="ORF">IPOD504_LOCUS3687</name>
</gene>
<feature type="non-terminal residue" evidence="3">
    <location>
        <position position="77"/>
    </location>
</feature>
<evidence type="ECO:0000256" key="2">
    <source>
        <dbReference type="SAM" id="SignalP"/>
    </source>
</evidence>
<keyword evidence="4" id="KW-1185">Reference proteome</keyword>
<dbReference type="Proteomes" id="UP000837857">
    <property type="component" value="Chromosome 14"/>
</dbReference>
<protein>
    <submittedName>
        <fullName evidence="3">Uncharacterized protein</fullName>
    </submittedName>
</protein>
<sequence>MQHTTWPLRTAGWRKSGALIIASSLRAVVGGRAAPVARQNRKWNAIIAGGGAAGWSLVTGRTSRARPDNKPLPGNRS</sequence>
<feature type="signal peptide" evidence="2">
    <location>
        <begin position="1"/>
        <end position="33"/>
    </location>
</feature>
<dbReference type="EMBL" id="OW152826">
    <property type="protein sequence ID" value="CAH2042247.1"/>
    <property type="molecule type" value="Genomic_DNA"/>
</dbReference>
<proteinExistence type="predicted"/>
<keyword evidence="2" id="KW-0732">Signal</keyword>
<accession>A0ABN8HW05</accession>